<dbReference type="Pfam" id="PF11299">
    <property type="entry name" value="DUF3100"/>
    <property type="match status" value="1"/>
</dbReference>
<evidence type="ECO:0000256" key="1">
    <source>
        <dbReference type="SAM" id="Phobius"/>
    </source>
</evidence>
<organism evidence="2 3">
    <name type="scientific">Pediococcus acidilactici</name>
    <dbReference type="NCBI Taxonomy" id="1254"/>
    <lineage>
        <taxon>Bacteria</taxon>
        <taxon>Bacillati</taxon>
        <taxon>Bacillota</taxon>
        <taxon>Bacilli</taxon>
        <taxon>Lactobacillales</taxon>
        <taxon>Lactobacillaceae</taxon>
        <taxon>Pediococcus</taxon>
        <taxon>Pediococcus acidilactici group</taxon>
    </lineage>
</organism>
<dbReference type="RefSeq" id="WP_005916233.1">
    <property type="nucleotide sequence ID" value="NZ_BJMF01000002.1"/>
</dbReference>
<reference evidence="2" key="2">
    <citation type="submission" date="2023-10" db="EMBL/GenBank/DDBJ databases">
        <authorList>
            <person name="Khurajog B."/>
        </authorList>
    </citation>
    <scope>NUCLEOTIDE SEQUENCE</scope>
    <source>
        <strain evidence="2">BF9</strain>
    </source>
</reference>
<feature type="transmembrane region" description="Helical" evidence="1">
    <location>
        <begin position="203"/>
        <end position="224"/>
    </location>
</feature>
<feature type="transmembrane region" description="Helical" evidence="1">
    <location>
        <begin position="236"/>
        <end position="255"/>
    </location>
</feature>
<keyword evidence="1" id="KW-0472">Membrane</keyword>
<keyword evidence="1" id="KW-1133">Transmembrane helix</keyword>
<keyword evidence="1" id="KW-0812">Transmembrane</keyword>
<evidence type="ECO:0000313" key="2">
    <source>
        <dbReference type="EMBL" id="MDV2621873.1"/>
    </source>
</evidence>
<sequence>MKRSVDDYSSLWQRLKNEKKIYLISLILVLIADGIGEVTLKIGNGVIIFFPVFYAIILGIMLGPQVLKLIRPAETTAAGKLVLVGICPFIVKLGITAGANLHLILNAGPALLLHGFGSLLGPILALPIAMLLGLHRETIGACSSLNREYHLAVINNAYGAESAESNGSLALYIVGGMIGAIYFGIMASLIASTGWFSPQALGMASGVGAGIFMASASASLANAFPAHAAIITTMASASNTIAGITGIYITMWLALPLTEKYYDLLCKIFRLQTQRHLKLNRG</sequence>
<feature type="transmembrane region" description="Helical" evidence="1">
    <location>
        <begin position="81"/>
        <end position="105"/>
    </location>
</feature>
<feature type="transmembrane region" description="Helical" evidence="1">
    <location>
        <begin position="46"/>
        <end position="69"/>
    </location>
</feature>
<reference evidence="2" key="1">
    <citation type="journal article" date="2023" name="PeerJ">
        <title>Selection and evaluation of lactic acid bacteria from chicken feces in Thailand as potential probiotics.</title>
        <authorList>
            <person name="Khurajog B."/>
            <person name="Disastra Y."/>
            <person name="Lawwyne L.D."/>
            <person name="Sirichokchatchawan W."/>
            <person name="Niyomtham W."/>
            <person name="Yindee J."/>
            <person name="Hampson D.J."/>
            <person name="Prapasarakul N."/>
        </authorList>
    </citation>
    <scope>NUCLEOTIDE SEQUENCE</scope>
    <source>
        <strain evidence="2">BF9</strain>
    </source>
</reference>
<feature type="transmembrane region" description="Helical" evidence="1">
    <location>
        <begin position="111"/>
        <end position="134"/>
    </location>
</feature>
<feature type="transmembrane region" description="Helical" evidence="1">
    <location>
        <begin position="21"/>
        <end position="40"/>
    </location>
</feature>
<name>A0AAW8YJD8_PEDAC</name>
<feature type="transmembrane region" description="Helical" evidence="1">
    <location>
        <begin position="169"/>
        <end position="191"/>
    </location>
</feature>
<accession>A0AAW8YJD8</accession>
<protein>
    <submittedName>
        <fullName evidence="2">DUF3100 domain-containing protein</fullName>
    </submittedName>
</protein>
<dbReference type="AlphaFoldDB" id="A0AAW8YJD8"/>
<dbReference type="EMBL" id="JAWJAV010000006">
    <property type="protein sequence ID" value="MDV2621873.1"/>
    <property type="molecule type" value="Genomic_DNA"/>
</dbReference>
<gene>
    <name evidence="2" type="ORF">R0G89_09035</name>
</gene>
<comment type="caution">
    <text evidence="2">The sequence shown here is derived from an EMBL/GenBank/DDBJ whole genome shotgun (WGS) entry which is preliminary data.</text>
</comment>
<dbReference type="InterPro" id="IPR021450">
    <property type="entry name" value="DUF3100"/>
</dbReference>
<dbReference type="Proteomes" id="UP001280897">
    <property type="component" value="Unassembled WGS sequence"/>
</dbReference>
<evidence type="ECO:0000313" key="3">
    <source>
        <dbReference type="Proteomes" id="UP001280897"/>
    </source>
</evidence>
<proteinExistence type="predicted"/>